<name>A0A1H9TPR3_9LACT</name>
<dbReference type="EMBL" id="FOHA01000015">
    <property type="protein sequence ID" value="SER99111.1"/>
    <property type="molecule type" value="Genomic_DNA"/>
</dbReference>
<dbReference type="InterPro" id="IPR025608">
    <property type="entry name" value="TcpE"/>
</dbReference>
<gene>
    <name evidence="2" type="ORF">SAMN04488559_11546</name>
</gene>
<reference evidence="2 3" key="1">
    <citation type="submission" date="2016-10" db="EMBL/GenBank/DDBJ databases">
        <authorList>
            <person name="de Groot N.N."/>
        </authorList>
    </citation>
    <scope>NUCLEOTIDE SEQUENCE [LARGE SCALE GENOMIC DNA]</scope>
    <source>
        <strain evidence="2 3">DSM 13760</strain>
    </source>
</reference>
<keyword evidence="1" id="KW-0472">Membrane</keyword>
<evidence type="ECO:0000256" key="1">
    <source>
        <dbReference type="SAM" id="Phobius"/>
    </source>
</evidence>
<dbReference type="STRING" id="142588.SAMN04488559_11546"/>
<keyword evidence="1" id="KW-0812">Transmembrane</keyword>
<evidence type="ECO:0000313" key="2">
    <source>
        <dbReference type="EMBL" id="SER99111.1"/>
    </source>
</evidence>
<dbReference type="Pfam" id="PF12648">
    <property type="entry name" value="TcpE"/>
    <property type="match status" value="1"/>
</dbReference>
<dbReference type="RefSeq" id="WP_092653219.1">
    <property type="nucleotide sequence ID" value="NZ_FOHA01000015.1"/>
</dbReference>
<dbReference type="AlphaFoldDB" id="A0A1H9TPR3"/>
<dbReference type="Proteomes" id="UP000198948">
    <property type="component" value="Unassembled WGS sequence"/>
</dbReference>
<evidence type="ECO:0000313" key="3">
    <source>
        <dbReference type="Proteomes" id="UP000198948"/>
    </source>
</evidence>
<keyword evidence="3" id="KW-1185">Reference proteome</keyword>
<organism evidence="2 3">
    <name type="scientific">Isobaculum melis</name>
    <dbReference type="NCBI Taxonomy" id="142588"/>
    <lineage>
        <taxon>Bacteria</taxon>
        <taxon>Bacillati</taxon>
        <taxon>Bacillota</taxon>
        <taxon>Bacilli</taxon>
        <taxon>Lactobacillales</taxon>
        <taxon>Carnobacteriaceae</taxon>
        <taxon>Isobaculum</taxon>
    </lineage>
</organism>
<protein>
    <submittedName>
        <fullName evidence="2">TcpE family protein</fullName>
    </submittedName>
</protein>
<feature type="transmembrane region" description="Helical" evidence="1">
    <location>
        <begin position="59"/>
        <end position="78"/>
    </location>
</feature>
<feature type="transmembrane region" description="Helical" evidence="1">
    <location>
        <begin position="24"/>
        <end position="47"/>
    </location>
</feature>
<sequence length="128" mass="14974">MNIKVFTKIWNVEKVLYKISDFNLPFVLTFSQIKYLLTTFMFMLMFGEKIPIPLLKNGVIKNIAVSIGIMMFLSNVKLDGKKPMSFLKSFFKYMFRGKSSCKGKPVKLKKYTWDETITVVRRLDHVSN</sequence>
<keyword evidence="1" id="KW-1133">Transmembrane helix</keyword>
<dbReference type="OrthoDB" id="1645356at2"/>
<accession>A0A1H9TPR3</accession>
<proteinExistence type="predicted"/>